<dbReference type="OrthoDB" id="121684at2"/>
<organism evidence="1 2">
    <name type="scientific">Companilactobacillus bobalius DSM 19674</name>
    <dbReference type="NCBI Taxonomy" id="1423788"/>
    <lineage>
        <taxon>Bacteria</taxon>
        <taxon>Bacillati</taxon>
        <taxon>Bacillota</taxon>
        <taxon>Bacilli</taxon>
        <taxon>Lactobacillales</taxon>
        <taxon>Lactobacillaceae</taxon>
        <taxon>Companilactobacillus</taxon>
        <taxon>Companilactobacillus bobalius</taxon>
    </lineage>
</organism>
<dbReference type="STRING" id="1423788.FC78_GL000792"/>
<evidence type="ECO:0008006" key="3">
    <source>
        <dbReference type="Google" id="ProtNLM"/>
    </source>
</evidence>
<dbReference type="Proteomes" id="UP000051515">
    <property type="component" value="Unassembled WGS sequence"/>
</dbReference>
<dbReference type="AlphaFoldDB" id="A0A0R1KN76"/>
<reference evidence="1 2" key="1">
    <citation type="journal article" date="2015" name="Genome Announc.">
        <title>Expanding the biotechnology potential of lactobacilli through comparative genomics of 213 strains and associated genera.</title>
        <authorList>
            <person name="Sun Z."/>
            <person name="Harris H.M."/>
            <person name="McCann A."/>
            <person name="Guo C."/>
            <person name="Argimon S."/>
            <person name="Zhang W."/>
            <person name="Yang X."/>
            <person name="Jeffery I.B."/>
            <person name="Cooney J.C."/>
            <person name="Kagawa T.F."/>
            <person name="Liu W."/>
            <person name="Song Y."/>
            <person name="Salvetti E."/>
            <person name="Wrobel A."/>
            <person name="Rasinkangas P."/>
            <person name="Parkhill J."/>
            <person name="Rea M.C."/>
            <person name="O'Sullivan O."/>
            <person name="Ritari J."/>
            <person name="Douillard F.P."/>
            <person name="Paul Ross R."/>
            <person name="Yang R."/>
            <person name="Briner A.E."/>
            <person name="Felis G.E."/>
            <person name="de Vos W.M."/>
            <person name="Barrangou R."/>
            <person name="Klaenhammer T.R."/>
            <person name="Caufield P.W."/>
            <person name="Cui Y."/>
            <person name="Zhang H."/>
            <person name="O'Toole P.W."/>
        </authorList>
    </citation>
    <scope>NUCLEOTIDE SEQUENCE [LARGE SCALE GENOMIC DNA]</scope>
    <source>
        <strain evidence="1 2">DSM 19674</strain>
    </source>
</reference>
<sequence length="84" mass="9776">MIKTYRKVATIKAEQFDGSNEMVNRYDIKTGEKYLIRSANCHFILPTLEGGEFLYIGNWIATGIDGEHWIIQDDIFKKTYVEVK</sequence>
<proteinExistence type="predicted"/>
<gene>
    <name evidence="1" type="ORF">FC78_GL000792</name>
</gene>
<evidence type="ECO:0000313" key="2">
    <source>
        <dbReference type="Proteomes" id="UP000051515"/>
    </source>
</evidence>
<name>A0A0R1KN76_9LACO</name>
<protein>
    <recommendedName>
        <fullName evidence="3">Phage protein</fullName>
    </recommendedName>
</protein>
<comment type="caution">
    <text evidence="1">The sequence shown here is derived from an EMBL/GenBank/DDBJ whole genome shotgun (WGS) entry which is preliminary data.</text>
</comment>
<dbReference type="PATRIC" id="fig|1423788.3.peg.810"/>
<dbReference type="RefSeq" id="WP_056950752.1">
    <property type="nucleotide sequence ID" value="NZ_AZDY01000012.1"/>
</dbReference>
<evidence type="ECO:0000313" key="1">
    <source>
        <dbReference type="EMBL" id="KRK84560.1"/>
    </source>
</evidence>
<accession>A0A0R1KN76</accession>
<dbReference type="EMBL" id="AZDY01000012">
    <property type="protein sequence ID" value="KRK84560.1"/>
    <property type="molecule type" value="Genomic_DNA"/>
</dbReference>
<keyword evidence="2" id="KW-1185">Reference proteome</keyword>